<dbReference type="Pfam" id="PF13487">
    <property type="entry name" value="HD_5"/>
    <property type="match status" value="1"/>
</dbReference>
<dbReference type="PROSITE" id="PS51832">
    <property type="entry name" value="HD_GYP"/>
    <property type="match status" value="1"/>
</dbReference>
<name>A0ABT2EUG9_9BACT</name>
<sequence length="348" mass="39459">MTGFRWDWGEPPEPKFWQLLSTVAKQEPWAIEHGLLAGKIAGLTARALTLPEKQVEQISVAGFLHDVGKLTLPASLLQKPKPLTEEEYSQVQRHPSAGARITLAMHLSPEIVEAIRHHHERFDGKGYPFGKRGEETPLWGRIVAVAEVISASLTPRWYRPPLSPSQAIERLQSFAGKALDPELVKAAQFQLPKLFGFSSLSSLSQCNKPIPLERLVREEEAMLWRAVRSFVHQLLAEMERLMGRQFCQVFVNWLNDWLKRQNIPLQFQDLNLVSRHRWWQTLGDLALFARTLVGVAHATLGHLVGAPFIAEWLDGVRSQLPEQADTIGLRYGLWVWKRDIAVNTAVNC</sequence>
<reference evidence="3 4" key="1">
    <citation type="submission" date="2022-08" db="EMBL/GenBank/DDBJ databases">
        <title>Bacterial and archaeal communities from various locations to study Microbial Dark Matter (Phase II).</title>
        <authorList>
            <person name="Stepanauskas R."/>
        </authorList>
    </citation>
    <scope>NUCLEOTIDE SEQUENCE [LARGE SCALE GENOMIC DNA]</scope>
    <source>
        <strain evidence="3 4">PD1</strain>
    </source>
</reference>
<feature type="domain" description="HD" evidence="1">
    <location>
        <begin position="30"/>
        <end position="152"/>
    </location>
</feature>
<organism evidence="3 4">
    <name type="scientific">Candidatus Fervidibacter sacchari</name>
    <dbReference type="NCBI Taxonomy" id="1448929"/>
    <lineage>
        <taxon>Bacteria</taxon>
        <taxon>Candidatus Fervidibacterota</taxon>
        <taxon>Candidatus Fervidibacter</taxon>
    </lineage>
</organism>
<dbReference type="EMBL" id="JANUCP010000005">
    <property type="protein sequence ID" value="MCS3920560.1"/>
    <property type="molecule type" value="Genomic_DNA"/>
</dbReference>
<dbReference type="PROSITE" id="PS51831">
    <property type="entry name" value="HD"/>
    <property type="match status" value="1"/>
</dbReference>
<dbReference type="PANTHER" id="PTHR43155">
    <property type="entry name" value="CYCLIC DI-GMP PHOSPHODIESTERASE PA4108-RELATED"/>
    <property type="match status" value="1"/>
</dbReference>
<dbReference type="SUPFAM" id="SSF109604">
    <property type="entry name" value="HD-domain/PDEase-like"/>
    <property type="match status" value="1"/>
</dbReference>
<evidence type="ECO:0000259" key="2">
    <source>
        <dbReference type="PROSITE" id="PS51832"/>
    </source>
</evidence>
<dbReference type="InterPro" id="IPR006674">
    <property type="entry name" value="HD_domain"/>
</dbReference>
<protein>
    <submittedName>
        <fullName evidence="3">Nucleotidyltransferase with HDIG domain</fullName>
    </submittedName>
</protein>
<evidence type="ECO:0000259" key="1">
    <source>
        <dbReference type="PROSITE" id="PS51831"/>
    </source>
</evidence>
<accession>A0ABT2EUG9</accession>
<keyword evidence="4" id="KW-1185">Reference proteome</keyword>
<feature type="domain" description="HD-GYP" evidence="2">
    <location>
        <begin position="8"/>
        <end position="203"/>
    </location>
</feature>
<dbReference type="PANTHER" id="PTHR43155:SF2">
    <property type="entry name" value="CYCLIC DI-GMP PHOSPHODIESTERASE PA4108"/>
    <property type="match status" value="1"/>
</dbReference>
<dbReference type="Proteomes" id="UP001204798">
    <property type="component" value="Unassembled WGS sequence"/>
</dbReference>
<proteinExistence type="predicted"/>
<dbReference type="Gene3D" id="1.10.3210.10">
    <property type="entry name" value="Hypothetical protein af1432"/>
    <property type="match status" value="1"/>
</dbReference>
<evidence type="ECO:0000313" key="4">
    <source>
        <dbReference type="Proteomes" id="UP001204798"/>
    </source>
</evidence>
<dbReference type="CDD" id="cd00077">
    <property type="entry name" value="HDc"/>
    <property type="match status" value="1"/>
</dbReference>
<evidence type="ECO:0000313" key="3">
    <source>
        <dbReference type="EMBL" id="MCS3920560.1"/>
    </source>
</evidence>
<gene>
    <name evidence="3" type="ORF">M2350_002989</name>
</gene>
<dbReference type="InterPro" id="IPR006675">
    <property type="entry name" value="HDIG_dom"/>
</dbReference>
<dbReference type="NCBIfam" id="TIGR00277">
    <property type="entry name" value="HDIG"/>
    <property type="match status" value="1"/>
</dbReference>
<dbReference type="InterPro" id="IPR003607">
    <property type="entry name" value="HD/PDEase_dom"/>
</dbReference>
<comment type="caution">
    <text evidence="3">The sequence shown here is derived from an EMBL/GenBank/DDBJ whole genome shotgun (WGS) entry which is preliminary data.</text>
</comment>
<dbReference type="SMART" id="SM00471">
    <property type="entry name" value="HDc"/>
    <property type="match status" value="1"/>
</dbReference>
<dbReference type="RefSeq" id="WP_259100193.1">
    <property type="nucleotide sequence ID" value="NZ_CP130454.1"/>
</dbReference>
<dbReference type="InterPro" id="IPR037522">
    <property type="entry name" value="HD_GYP_dom"/>
</dbReference>